<proteinExistence type="predicted"/>
<dbReference type="EMBL" id="KZ310532">
    <property type="protein sequence ID" value="KAG8239967.1"/>
    <property type="molecule type" value="Genomic_DNA"/>
</dbReference>
<keyword evidence="4" id="KW-1185">Reference proteome</keyword>
<comment type="caution">
    <text evidence="3">The sequence shown here is derived from an EMBL/GenBank/DDBJ whole genome shotgun (WGS) entry which is preliminary data.</text>
</comment>
<dbReference type="OrthoDB" id="77564at2759"/>
<accession>A0A8K0KSD0</accession>
<evidence type="ECO:0000256" key="2">
    <source>
        <dbReference type="ARBA" id="ARBA00023242"/>
    </source>
</evidence>
<evidence type="ECO:0000256" key="1">
    <source>
        <dbReference type="ARBA" id="ARBA00004123"/>
    </source>
</evidence>
<dbReference type="AlphaFoldDB" id="A0A8K0KSD0"/>
<evidence type="ECO:0000313" key="3">
    <source>
        <dbReference type="EMBL" id="KAG8239967.1"/>
    </source>
</evidence>
<dbReference type="GO" id="GO:0005634">
    <property type="term" value="C:nucleus"/>
    <property type="evidence" value="ECO:0007669"/>
    <property type="project" value="UniProtKB-SubCell"/>
</dbReference>
<dbReference type="GO" id="GO:0031491">
    <property type="term" value="F:nucleosome binding"/>
    <property type="evidence" value="ECO:0007669"/>
    <property type="project" value="TreeGrafter"/>
</dbReference>
<name>A0A8K0KSD0_LADFU</name>
<evidence type="ECO:0000313" key="4">
    <source>
        <dbReference type="Proteomes" id="UP000792457"/>
    </source>
</evidence>
<dbReference type="Proteomes" id="UP000792457">
    <property type="component" value="Unassembled WGS sequence"/>
</dbReference>
<dbReference type="InterPro" id="IPR033053">
    <property type="entry name" value="Hir3/CABIN1"/>
</dbReference>
<dbReference type="PANTHER" id="PTHR15502">
    <property type="entry name" value="CALCINEURIN-BINDING PROTEIN CABIN 1-RELATED"/>
    <property type="match status" value="1"/>
</dbReference>
<reference evidence="3" key="1">
    <citation type="submission" date="2013-04" db="EMBL/GenBank/DDBJ databases">
        <authorList>
            <person name="Qu J."/>
            <person name="Murali S.C."/>
            <person name="Bandaranaike D."/>
            <person name="Bellair M."/>
            <person name="Blankenburg K."/>
            <person name="Chao H."/>
            <person name="Dinh H."/>
            <person name="Doddapaneni H."/>
            <person name="Downs B."/>
            <person name="Dugan-Rocha S."/>
            <person name="Elkadiri S."/>
            <person name="Gnanaolivu R.D."/>
            <person name="Hernandez B."/>
            <person name="Javaid M."/>
            <person name="Jayaseelan J.C."/>
            <person name="Lee S."/>
            <person name="Li M."/>
            <person name="Ming W."/>
            <person name="Munidasa M."/>
            <person name="Muniz J."/>
            <person name="Nguyen L."/>
            <person name="Ongeri F."/>
            <person name="Osuji N."/>
            <person name="Pu L.-L."/>
            <person name="Puazo M."/>
            <person name="Qu C."/>
            <person name="Quiroz J."/>
            <person name="Raj R."/>
            <person name="Weissenberger G."/>
            <person name="Xin Y."/>
            <person name="Zou X."/>
            <person name="Han Y."/>
            <person name="Richards S."/>
            <person name="Worley K."/>
            <person name="Muzny D."/>
            <person name="Gibbs R."/>
        </authorList>
    </citation>
    <scope>NUCLEOTIDE SEQUENCE</scope>
    <source>
        <strain evidence="3">Sampled in the wild</strain>
    </source>
</reference>
<keyword evidence="2" id="KW-0539">Nucleus</keyword>
<organism evidence="3 4">
    <name type="scientific">Ladona fulva</name>
    <name type="common">Scarce chaser dragonfly</name>
    <name type="synonym">Libellula fulva</name>
    <dbReference type="NCBI Taxonomy" id="123851"/>
    <lineage>
        <taxon>Eukaryota</taxon>
        <taxon>Metazoa</taxon>
        <taxon>Ecdysozoa</taxon>
        <taxon>Arthropoda</taxon>
        <taxon>Hexapoda</taxon>
        <taxon>Insecta</taxon>
        <taxon>Pterygota</taxon>
        <taxon>Palaeoptera</taxon>
        <taxon>Odonata</taxon>
        <taxon>Epiprocta</taxon>
        <taxon>Anisoptera</taxon>
        <taxon>Libelluloidea</taxon>
        <taxon>Libellulidae</taxon>
        <taxon>Ladona</taxon>
    </lineage>
</organism>
<sequence>MGRLVHTVSQVVCHQITVDNIYELPIETITPWILLHHIITHFEHSKGLNTAAHDLETERSMPAFEELPASISILFTAHDYLGRRSWCCLNEGALLFHIMDVVVPKLRSPALAPFRDCLNQNLEQVLFCLYSHPSKKTKARYLQEHGVPPIPLTWDRAMQVFECLKPDNLPEFDSYQVGSISVEVEQLFRRITALVPPECDT</sequence>
<reference evidence="3" key="2">
    <citation type="submission" date="2017-10" db="EMBL/GenBank/DDBJ databases">
        <title>Ladona fulva Genome sequencing and assembly.</title>
        <authorList>
            <person name="Murali S."/>
            <person name="Richards S."/>
            <person name="Bandaranaike D."/>
            <person name="Bellair M."/>
            <person name="Blankenburg K."/>
            <person name="Chao H."/>
            <person name="Dinh H."/>
            <person name="Doddapaneni H."/>
            <person name="Dugan-Rocha S."/>
            <person name="Elkadiri S."/>
            <person name="Gnanaolivu R."/>
            <person name="Hernandez B."/>
            <person name="Skinner E."/>
            <person name="Javaid M."/>
            <person name="Lee S."/>
            <person name="Li M."/>
            <person name="Ming W."/>
            <person name="Munidasa M."/>
            <person name="Muniz J."/>
            <person name="Nguyen L."/>
            <person name="Hughes D."/>
            <person name="Osuji N."/>
            <person name="Pu L.-L."/>
            <person name="Puazo M."/>
            <person name="Qu C."/>
            <person name="Quiroz J."/>
            <person name="Raj R."/>
            <person name="Weissenberger G."/>
            <person name="Xin Y."/>
            <person name="Zou X."/>
            <person name="Han Y."/>
            <person name="Worley K."/>
            <person name="Muzny D."/>
            <person name="Gibbs R."/>
        </authorList>
    </citation>
    <scope>NUCLEOTIDE SEQUENCE</scope>
    <source>
        <strain evidence="3">Sampled in the wild</strain>
    </source>
</reference>
<feature type="non-terminal residue" evidence="3">
    <location>
        <position position="201"/>
    </location>
</feature>
<dbReference type="PANTHER" id="PTHR15502:SF7">
    <property type="entry name" value="CALCINEURIN-BINDING PROTEIN CABIN-1"/>
    <property type="match status" value="1"/>
</dbReference>
<protein>
    <submittedName>
        <fullName evidence="3">Uncharacterized protein</fullName>
    </submittedName>
</protein>
<gene>
    <name evidence="3" type="ORF">J437_LFUL019546</name>
</gene>
<comment type="subcellular location">
    <subcellularLocation>
        <location evidence="1">Nucleus</location>
    </subcellularLocation>
</comment>
<dbReference type="GO" id="GO:0006325">
    <property type="term" value="P:chromatin organization"/>
    <property type="evidence" value="ECO:0007669"/>
    <property type="project" value="InterPro"/>
</dbReference>